<proteinExistence type="predicted"/>
<name>A0ABT7CNL8_9BACT</name>
<reference evidence="2 3" key="1">
    <citation type="submission" date="2023-05" db="EMBL/GenBank/DDBJ databases">
        <authorList>
            <person name="Zhang X."/>
        </authorList>
    </citation>
    <scope>NUCLEOTIDE SEQUENCE [LARGE SCALE GENOMIC DNA]</scope>
    <source>
        <strain evidence="2 3">DM2B3-1</strain>
    </source>
</reference>
<feature type="transmembrane region" description="Helical" evidence="1">
    <location>
        <begin position="287"/>
        <end position="308"/>
    </location>
</feature>
<keyword evidence="1" id="KW-0812">Transmembrane</keyword>
<evidence type="ECO:0000313" key="2">
    <source>
        <dbReference type="EMBL" id="MDJ1495349.1"/>
    </source>
</evidence>
<dbReference type="RefSeq" id="WP_313999294.1">
    <property type="nucleotide sequence ID" value="NZ_JASJOR010000039.1"/>
</dbReference>
<accession>A0ABT7CNL8</accession>
<feature type="transmembrane region" description="Helical" evidence="1">
    <location>
        <begin position="346"/>
        <end position="367"/>
    </location>
</feature>
<evidence type="ECO:0000313" key="3">
    <source>
        <dbReference type="Proteomes" id="UP001228581"/>
    </source>
</evidence>
<feature type="transmembrane region" description="Helical" evidence="1">
    <location>
        <begin position="115"/>
        <end position="136"/>
    </location>
</feature>
<feature type="transmembrane region" description="Helical" evidence="1">
    <location>
        <begin position="406"/>
        <end position="428"/>
    </location>
</feature>
<evidence type="ECO:0008006" key="4">
    <source>
        <dbReference type="Google" id="ProtNLM"/>
    </source>
</evidence>
<feature type="transmembrane region" description="Helical" evidence="1">
    <location>
        <begin position="213"/>
        <end position="231"/>
    </location>
</feature>
<keyword evidence="1" id="KW-1133">Transmembrane helix</keyword>
<feature type="transmembrane region" description="Helical" evidence="1">
    <location>
        <begin position="166"/>
        <end position="182"/>
    </location>
</feature>
<feature type="transmembrane region" description="Helical" evidence="1">
    <location>
        <begin position="383"/>
        <end position="399"/>
    </location>
</feature>
<comment type="caution">
    <text evidence="2">The sequence shown here is derived from an EMBL/GenBank/DDBJ whole genome shotgun (WGS) entry which is preliminary data.</text>
</comment>
<evidence type="ECO:0000256" key="1">
    <source>
        <dbReference type="SAM" id="Phobius"/>
    </source>
</evidence>
<feature type="transmembrane region" description="Helical" evidence="1">
    <location>
        <begin position="188"/>
        <end position="206"/>
    </location>
</feature>
<protein>
    <recommendedName>
        <fullName evidence="4">Glycosyltransferase RgtA/B/C/D-like domain-containing protein</fullName>
    </recommendedName>
</protein>
<organism evidence="2 3">
    <name type="scientific">Xanthocytophaga flava</name>
    <dbReference type="NCBI Taxonomy" id="3048013"/>
    <lineage>
        <taxon>Bacteria</taxon>
        <taxon>Pseudomonadati</taxon>
        <taxon>Bacteroidota</taxon>
        <taxon>Cytophagia</taxon>
        <taxon>Cytophagales</taxon>
        <taxon>Rhodocytophagaceae</taxon>
        <taxon>Xanthocytophaga</taxon>
    </lineage>
</organism>
<feature type="transmembrane region" description="Helical" evidence="1">
    <location>
        <begin position="142"/>
        <end position="159"/>
    </location>
</feature>
<dbReference type="Proteomes" id="UP001228581">
    <property type="component" value="Unassembled WGS sequence"/>
</dbReference>
<feature type="transmembrane region" description="Helical" evidence="1">
    <location>
        <begin position="7"/>
        <end position="24"/>
    </location>
</feature>
<keyword evidence="1" id="KW-0472">Membrane</keyword>
<sequence length="548" mass="63379">MKRQEYIFSIIGIVIYISSVSYYSPRIIDDTILQTARAVSYLRGHGFTQGYITTTNLAEVMYIPDKTFAPGVEYLLAILMSVFSMSLSLWFATLFAFLLIILGCYYIVQKYISQFSFNAIWIFWAFFLSAPILFQYCGLSDLLALGLFLLAVGFVFQVVEREYFSYRSYLLAFSIGALSYLTCFFRYAYYLFFWIPLFLLLISTIYNRRLWKFSMVALLTTIVLVSIQSILQSGSGGDYLSNRHPDGILFKSLHWKDLGKMTNFIADSSFSVEFINSFLYKILKYPAANTLSFLFQFAICILTIVLLLKWINVIKHKVTDEDNRKSGSIIRRGIFYLECQDGLMEMFIIITICVNLCSLIIFTVILGPSTTLAGWTYVAEKRYYAPLAVSLWLIFTKIYNTSVKRIYIRLLTILVLFSIVVGTGQYFFKIKKKYANPDIIDLYTMSQFLYEEQQGENIFVTPHYGYRLADHAAMGGAYLCLPELIDRSNIISHNTVNIYIPLPDEDIGKLEREQLKKLIKRFRAQPWIKVRTFGVTTIYKVTYNSINQ</sequence>
<feature type="transmembrane region" description="Helical" evidence="1">
    <location>
        <begin position="75"/>
        <end position="108"/>
    </location>
</feature>
<dbReference type="EMBL" id="JASJOT010000014">
    <property type="protein sequence ID" value="MDJ1495349.1"/>
    <property type="molecule type" value="Genomic_DNA"/>
</dbReference>
<keyword evidence="3" id="KW-1185">Reference proteome</keyword>
<gene>
    <name evidence="2" type="ORF">QNI19_20585</name>
</gene>